<feature type="region of interest" description="Disordered" evidence="1">
    <location>
        <begin position="68"/>
        <end position="116"/>
    </location>
</feature>
<feature type="compositionally biased region" description="Polar residues" evidence="1">
    <location>
        <begin position="142"/>
        <end position="151"/>
    </location>
</feature>
<feature type="region of interest" description="Disordered" evidence="1">
    <location>
        <begin position="1"/>
        <end position="40"/>
    </location>
</feature>
<evidence type="ECO:0000313" key="3">
    <source>
        <dbReference type="Proteomes" id="UP001168146"/>
    </source>
</evidence>
<protein>
    <submittedName>
        <fullName evidence="2">Uncharacterized protein</fullName>
    </submittedName>
</protein>
<evidence type="ECO:0000313" key="2">
    <source>
        <dbReference type="EMBL" id="KAK0319730.1"/>
    </source>
</evidence>
<dbReference type="EMBL" id="JASUXU010000029">
    <property type="protein sequence ID" value="KAK0319730.1"/>
    <property type="molecule type" value="Genomic_DNA"/>
</dbReference>
<feature type="compositionally biased region" description="Basic and acidic residues" evidence="1">
    <location>
        <begin position="79"/>
        <end position="90"/>
    </location>
</feature>
<dbReference type="AlphaFoldDB" id="A0AAN6FJT2"/>
<evidence type="ECO:0000256" key="1">
    <source>
        <dbReference type="SAM" id="MobiDB-lite"/>
    </source>
</evidence>
<sequence>MSTSQGENGTYELPLSDAPPTEVSPADSLDSCPDGDADDHLIDGFTAGYALRPQTRATNQSFTCTWIDQDDTGDFDPSEEQRKVRAERTKVRLRQRQGFSTVSGDEDKTVHSDETSVRERARLTVKLKILSEAGKAGLQGCLTKSPTGNEPSQDDDFDACGY</sequence>
<reference evidence="2" key="1">
    <citation type="submission" date="2021-12" db="EMBL/GenBank/DDBJ databases">
        <title>Black yeast isolated from Biological Soil Crust.</title>
        <authorList>
            <person name="Kurbessoian T."/>
        </authorList>
    </citation>
    <scope>NUCLEOTIDE SEQUENCE</scope>
    <source>
        <strain evidence="2">CCFEE 5208</strain>
    </source>
</reference>
<proteinExistence type="predicted"/>
<feature type="region of interest" description="Disordered" evidence="1">
    <location>
        <begin position="138"/>
        <end position="162"/>
    </location>
</feature>
<dbReference type="Proteomes" id="UP001168146">
    <property type="component" value="Unassembled WGS sequence"/>
</dbReference>
<accession>A0AAN6FJT2</accession>
<comment type="caution">
    <text evidence="2">The sequence shown here is derived from an EMBL/GenBank/DDBJ whole genome shotgun (WGS) entry which is preliminary data.</text>
</comment>
<organism evidence="2 3">
    <name type="scientific">Friedmanniomyces endolithicus</name>
    <dbReference type="NCBI Taxonomy" id="329885"/>
    <lineage>
        <taxon>Eukaryota</taxon>
        <taxon>Fungi</taxon>
        <taxon>Dikarya</taxon>
        <taxon>Ascomycota</taxon>
        <taxon>Pezizomycotina</taxon>
        <taxon>Dothideomycetes</taxon>
        <taxon>Dothideomycetidae</taxon>
        <taxon>Mycosphaerellales</taxon>
        <taxon>Teratosphaeriaceae</taxon>
        <taxon>Friedmanniomyces</taxon>
    </lineage>
</organism>
<name>A0AAN6FJT2_9PEZI</name>
<feature type="compositionally biased region" description="Basic and acidic residues" evidence="1">
    <location>
        <begin position="105"/>
        <end position="116"/>
    </location>
</feature>
<gene>
    <name evidence="2" type="ORF">LTR82_009436</name>
</gene>
<feature type="compositionally biased region" description="Acidic residues" evidence="1">
    <location>
        <begin position="152"/>
        <end position="162"/>
    </location>
</feature>
<feature type="compositionally biased region" description="Acidic residues" evidence="1">
    <location>
        <begin position="68"/>
        <end position="78"/>
    </location>
</feature>